<name>A0A6M3L0M8_9ZZZZ</name>
<protein>
    <submittedName>
        <fullName evidence="1">Uncharacterized protein</fullName>
    </submittedName>
</protein>
<dbReference type="EMBL" id="MT142689">
    <property type="protein sequence ID" value="QJA87214.1"/>
    <property type="molecule type" value="Genomic_DNA"/>
</dbReference>
<reference evidence="1" key="1">
    <citation type="submission" date="2020-03" db="EMBL/GenBank/DDBJ databases">
        <title>The deep terrestrial virosphere.</title>
        <authorList>
            <person name="Holmfeldt K."/>
            <person name="Nilsson E."/>
            <person name="Simone D."/>
            <person name="Lopez-Fernandez M."/>
            <person name="Wu X."/>
            <person name="de Brujin I."/>
            <person name="Lundin D."/>
            <person name="Andersson A."/>
            <person name="Bertilsson S."/>
            <person name="Dopson M."/>
        </authorList>
    </citation>
    <scope>NUCLEOTIDE SEQUENCE</scope>
    <source>
        <strain evidence="1">MM415B03029</strain>
    </source>
</reference>
<gene>
    <name evidence="1" type="ORF">MM415B03029_0004</name>
</gene>
<proteinExistence type="predicted"/>
<dbReference type="AlphaFoldDB" id="A0A6M3L0M8"/>
<organism evidence="1">
    <name type="scientific">viral metagenome</name>
    <dbReference type="NCBI Taxonomy" id="1070528"/>
    <lineage>
        <taxon>unclassified sequences</taxon>
        <taxon>metagenomes</taxon>
        <taxon>organismal metagenomes</taxon>
    </lineage>
</organism>
<evidence type="ECO:0000313" key="1">
    <source>
        <dbReference type="EMBL" id="QJA87214.1"/>
    </source>
</evidence>
<accession>A0A6M3L0M8</accession>
<sequence length="151" mass="16448">MATPTPIRTQSPMGRHGSCRFHVRWSQAESDDLLNAVVLDLDDLSDTMTDGVAQKTKHRYAITSVEWVSSVNVSADLEFNSMPPNDTSHIMSIPTDATSGTVSFANFPSGCISEPNPLSPSDVVLTTRGALPYDQMSIIVHYKEKGHTLAQ</sequence>